<keyword evidence="1" id="KW-0677">Repeat</keyword>
<dbReference type="PROSITE" id="PS50297">
    <property type="entry name" value="ANK_REP_REGION"/>
    <property type="match status" value="1"/>
</dbReference>
<keyword evidence="2 3" id="KW-0040">ANK repeat</keyword>
<dbReference type="Pfam" id="PF00023">
    <property type="entry name" value="Ank"/>
    <property type="match status" value="1"/>
</dbReference>
<dbReference type="AlphaFoldDB" id="A0A0Q9YJY3"/>
<dbReference type="STRING" id="295108.HT99x_02113"/>
<sequence length="242" mass="27242">MIPGAVKLNKNTDTFFKIANKSILGRDEDKLIGLIHDGIHIHAQDIFGHTPLHLAMDSGHIKASALLIDKGAKLDARNKDKHTPLREIVTHNKDFHPKNMLEKMLSFVINKIANAHQNRLSILCEALGESDQSLKTPEAIAKMIVKSRTKQRIAKIKIIEDQYRHAQTIQQSLIDRLLGLLDTPHLNNTNEKPYIVQPPAKKASRSISQIVRARPLATQYVSMEPSMAMVIRTSSLRHKQKS</sequence>
<dbReference type="PANTHER" id="PTHR24198">
    <property type="entry name" value="ANKYRIN REPEAT AND PROTEIN KINASE DOMAIN-CONTAINING PROTEIN"/>
    <property type="match status" value="1"/>
</dbReference>
<reference evidence="5" key="2">
    <citation type="journal article" date="2016" name="Genome Announc.">
        <title>Draft Genome Sequences of Two Novel Amoeba-Resistant Intranuclear Bacteria, 'Candidatus Berkiella cookevillensis' and 'Candidatus Berkiella aquae'.</title>
        <authorList>
            <person name="Mehari Y.T."/>
            <person name="Arivett B.A."/>
            <person name="Farone A.L."/>
            <person name="Gunderson J.H."/>
            <person name="Farone M.B."/>
        </authorList>
    </citation>
    <scope>NUCLEOTIDE SEQUENCE</scope>
    <source>
        <strain evidence="5">HT99</strain>
    </source>
</reference>
<evidence type="ECO:0000256" key="1">
    <source>
        <dbReference type="ARBA" id="ARBA00022737"/>
    </source>
</evidence>
<comment type="caution">
    <text evidence="4">The sequence shown here is derived from an EMBL/GenBank/DDBJ whole genome shotgun (WGS) entry which is preliminary data.</text>
</comment>
<dbReference type="SUPFAM" id="SSF48403">
    <property type="entry name" value="Ankyrin repeat"/>
    <property type="match status" value="1"/>
</dbReference>
<evidence type="ECO:0000313" key="4">
    <source>
        <dbReference type="EMBL" id="KRG20896.1"/>
    </source>
</evidence>
<keyword evidence="6" id="KW-1185">Reference proteome</keyword>
<dbReference type="Gene3D" id="1.25.40.20">
    <property type="entry name" value="Ankyrin repeat-containing domain"/>
    <property type="match status" value="1"/>
</dbReference>
<dbReference type="Proteomes" id="UP000051497">
    <property type="component" value="Unassembled WGS sequence"/>
</dbReference>
<evidence type="ECO:0000313" key="6">
    <source>
        <dbReference type="Proteomes" id="UP000051497"/>
    </source>
</evidence>
<proteinExistence type="predicted"/>
<organism evidence="4">
    <name type="scientific">Candidatus Berkiella aquae</name>
    <dbReference type="NCBI Taxonomy" id="295108"/>
    <lineage>
        <taxon>Bacteria</taxon>
        <taxon>Pseudomonadati</taxon>
        <taxon>Pseudomonadota</taxon>
        <taxon>Gammaproteobacteria</taxon>
        <taxon>Candidatus Berkiellales</taxon>
        <taxon>Candidatus Berkiellaceae</taxon>
        <taxon>Candidatus Berkiella</taxon>
    </lineage>
</organism>
<accession>A0A0Q9YJY3</accession>
<reference evidence="5" key="3">
    <citation type="submission" date="2021-06" db="EMBL/GenBank/DDBJ databases">
        <title>Genomic Description and Analysis of Intracellular Bacteria, Candidatus Berkiella cookevillensis and Candidatus Berkiella aquae.</title>
        <authorList>
            <person name="Kidane D.T."/>
            <person name="Mehari Y.T."/>
            <person name="Rice F.C."/>
            <person name="Arivett B.A."/>
            <person name="Farone A.L."/>
            <person name="Berk S.G."/>
            <person name="Farone M.B."/>
        </authorList>
    </citation>
    <scope>NUCLEOTIDE SEQUENCE</scope>
    <source>
        <strain evidence="5">HT99</strain>
    </source>
</reference>
<dbReference type="SMART" id="SM00248">
    <property type="entry name" value="ANK"/>
    <property type="match status" value="1"/>
</dbReference>
<dbReference type="PANTHER" id="PTHR24198:SF165">
    <property type="entry name" value="ANKYRIN REPEAT-CONTAINING PROTEIN-RELATED"/>
    <property type="match status" value="1"/>
</dbReference>
<dbReference type="EMBL" id="LKAJ02000001">
    <property type="protein sequence ID" value="MCS5711373.1"/>
    <property type="molecule type" value="Genomic_DNA"/>
</dbReference>
<feature type="repeat" description="ANK" evidence="3">
    <location>
        <begin position="47"/>
        <end position="79"/>
    </location>
</feature>
<dbReference type="InterPro" id="IPR002110">
    <property type="entry name" value="Ankyrin_rpt"/>
</dbReference>
<dbReference type="OrthoDB" id="9812708at2"/>
<dbReference type="RefSeq" id="WP_075066736.1">
    <property type="nucleotide sequence ID" value="NZ_LKAJ02000001.1"/>
</dbReference>
<protein>
    <submittedName>
        <fullName evidence="5">Ankyrin repeat domain-containing protein</fullName>
    </submittedName>
    <submittedName>
        <fullName evidence="4">Ankyrin repeats (3 copies)</fullName>
    </submittedName>
</protein>
<dbReference type="PROSITE" id="PS50088">
    <property type="entry name" value="ANK_REPEAT"/>
    <property type="match status" value="1"/>
</dbReference>
<evidence type="ECO:0000313" key="5">
    <source>
        <dbReference type="EMBL" id="MCS5711373.1"/>
    </source>
</evidence>
<evidence type="ECO:0000256" key="2">
    <source>
        <dbReference type="ARBA" id="ARBA00023043"/>
    </source>
</evidence>
<dbReference type="EMBL" id="LKAJ01000008">
    <property type="protein sequence ID" value="KRG20896.1"/>
    <property type="molecule type" value="Genomic_DNA"/>
</dbReference>
<name>A0A0Q9YJY3_9GAMM</name>
<dbReference type="InterPro" id="IPR036770">
    <property type="entry name" value="Ankyrin_rpt-contain_sf"/>
</dbReference>
<reference evidence="4" key="1">
    <citation type="submission" date="2015-09" db="EMBL/GenBank/DDBJ databases">
        <title>Draft Genome Sequences of Two Novel Amoeba-resistant Intranuclear Bacteria, Candidatus Berkiella cookevillensis and Candidatus Berkiella aquae.</title>
        <authorList>
            <person name="Mehari Y.T."/>
            <person name="Arivett B.A."/>
            <person name="Farone A.L."/>
            <person name="Gunderson J.H."/>
            <person name="Farone M.B."/>
        </authorList>
    </citation>
    <scope>NUCLEOTIDE SEQUENCE [LARGE SCALE GENOMIC DNA]</scope>
    <source>
        <strain evidence="4">HT99</strain>
    </source>
</reference>
<evidence type="ECO:0000256" key="3">
    <source>
        <dbReference type="PROSITE-ProRule" id="PRU00023"/>
    </source>
</evidence>
<gene>
    <name evidence="5" type="ORF">HT99x_007990</name>
    <name evidence="4" type="ORF">HT99x_02113</name>
</gene>